<protein>
    <submittedName>
        <fullName evidence="1">Uncharacterized protein</fullName>
    </submittedName>
</protein>
<proteinExistence type="predicted"/>
<gene>
    <name evidence="1" type="ORF">METZ01_LOCUS3114</name>
</gene>
<sequence length="58" mass="6685">VGKQVQIKPFLSKEDNSHYESKALPLALQRARHAKTFIHYGLNVLQCMGALRNRKQNH</sequence>
<dbReference type="EMBL" id="UINC01000161">
    <property type="protein sequence ID" value="SUZ50260.1"/>
    <property type="molecule type" value="Genomic_DNA"/>
</dbReference>
<accession>A0A381N6J5</accession>
<dbReference type="AlphaFoldDB" id="A0A381N6J5"/>
<feature type="non-terminal residue" evidence="1">
    <location>
        <position position="1"/>
    </location>
</feature>
<reference evidence="1" key="1">
    <citation type="submission" date="2018-05" db="EMBL/GenBank/DDBJ databases">
        <authorList>
            <person name="Lanie J.A."/>
            <person name="Ng W.-L."/>
            <person name="Kazmierczak K.M."/>
            <person name="Andrzejewski T.M."/>
            <person name="Davidsen T.M."/>
            <person name="Wayne K.J."/>
            <person name="Tettelin H."/>
            <person name="Glass J.I."/>
            <person name="Rusch D."/>
            <person name="Podicherti R."/>
            <person name="Tsui H.-C.T."/>
            <person name="Winkler M.E."/>
        </authorList>
    </citation>
    <scope>NUCLEOTIDE SEQUENCE</scope>
</reference>
<organism evidence="1">
    <name type="scientific">marine metagenome</name>
    <dbReference type="NCBI Taxonomy" id="408172"/>
    <lineage>
        <taxon>unclassified sequences</taxon>
        <taxon>metagenomes</taxon>
        <taxon>ecological metagenomes</taxon>
    </lineage>
</organism>
<name>A0A381N6J5_9ZZZZ</name>
<evidence type="ECO:0000313" key="1">
    <source>
        <dbReference type="EMBL" id="SUZ50260.1"/>
    </source>
</evidence>